<comment type="caution">
    <text evidence="1">The sequence shown here is derived from an EMBL/GenBank/DDBJ whole genome shotgun (WGS) entry which is preliminary data.</text>
</comment>
<evidence type="ECO:0000313" key="2">
    <source>
        <dbReference type="Proteomes" id="UP001345963"/>
    </source>
</evidence>
<dbReference type="Proteomes" id="UP001345963">
    <property type="component" value="Unassembled WGS sequence"/>
</dbReference>
<protein>
    <submittedName>
        <fullName evidence="1">Uncharacterized protein</fullName>
    </submittedName>
</protein>
<keyword evidence="2" id="KW-1185">Reference proteome</keyword>
<accession>A0ABU7AEE7</accession>
<proteinExistence type="predicted"/>
<name>A0ABU7AEE7_9TELE</name>
<sequence length="115" mass="12806">MYNSLSAEKPGIHISSHIPSILGVMTRSGRAELLQGPTMHIMSVYQHQIGLFPSHMKYKTGKSREQPFCSTLKRRLTRSSSEIHMIKCSCLRCAPPQKSIIHMHAPPVFSTACSA</sequence>
<organism evidence="1 2">
    <name type="scientific">Ataeniobius toweri</name>
    <dbReference type="NCBI Taxonomy" id="208326"/>
    <lineage>
        <taxon>Eukaryota</taxon>
        <taxon>Metazoa</taxon>
        <taxon>Chordata</taxon>
        <taxon>Craniata</taxon>
        <taxon>Vertebrata</taxon>
        <taxon>Euteleostomi</taxon>
        <taxon>Actinopterygii</taxon>
        <taxon>Neopterygii</taxon>
        <taxon>Teleostei</taxon>
        <taxon>Neoteleostei</taxon>
        <taxon>Acanthomorphata</taxon>
        <taxon>Ovalentaria</taxon>
        <taxon>Atherinomorphae</taxon>
        <taxon>Cyprinodontiformes</taxon>
        <taxon>Goodeidae</taxon>
        <taxon>Ataeniobius</taxon>
    </lineage>
</organism>
<gene>
    <name evidence="1" type="ORF">ATANTOWER_006300</name>
</gene>
<dbReference type="EMBL" id="JAHUTI010011542">
    <property type="protein sequence ID" value="MED6236240.1"/>
    <property type="molecule type" value="Genomic_DNA"/>
</dbReference>
<evidence type="ECO:0000313" key="1">
    <source>
        <dbReference type="EMBL" id="MED6236240.1"/>
    </source>
</evidence>
<reference evidence="1 2" key="1">
    <citation type="submission" date="2021-07" db="EMBL/GenBank/DDBJ databases">
        <authorList>
            <person name="Palmer J.M."/>
        </authorList>
    </citation>
    <scope>NUCLEOTIDE SEQUENCE [LARGE SCALE GENOMIC DNA]</scope>
    <source>
        <strain evidence="1 2">AT_MEX2019</strain>
        <tissue evidence="1">Muscle</tissue>
    </source>
</reference>